<reference evidence="1 2" key="1">
    <citation type="submission" date="2024-09" db="EMBL/GenBank/DDBJ databases">
        <title>Rethinking Asexuality: The Enigmatic Case of Functional Sexual Genes in Lepraria (Stereocaulaceae).</title>
        <authorList>
            <person name="Doellman M."/>
            <person name="Sun Y."/>
            <person name="Barcenas-Pena A."/>
            <person name="Lumbsch H.T."/>
            <person name="Grewe F."/>
        </authorList>
    </citation>
    <scope>NUCLEOTIDE SEQUENCE [LARGE SCALE GENOMIC DNA]</scope>
    <source>
        <strain evidence="1 2">Mercado 3170</strain>
    </source>
</reference>
<sequence>MYLCLSTIFLRFGSGGEGGVRMQDDEGVLELFPIGPRDVEIEADGFIPLAAEGSQGVRFLVKS</sequence>
<comment type="caution">
    <text evidence="1">The sequence shown here is derived from an EMBL/GenBank/DDBJ whole genome shotgun (WGS) entry which is preliminary data.</text>
</comment>
<name>A0ABR4AEC0_9LECA</name>
<accession>A0ABR4AEC0</accession>
<evidence type="ECO:0000313" key="2">
    <source>
        <dbReference type="Proteomes" id="UP001590950"/>
    </source>
</evidence>
<keyword evidence="2" id="KW-1185">Reference proteome</keyword>
<dbReference type="Proteomes" id="UP001590950">
    <property type="component" value="Unassembled WGS sequence"/>
</dbReference>
<protein>
    <submittedName>
        <fullName evidence="1">Uncharacterized protein</fullName>
    </submittedName>
</protein>
<evidence type="ECO:0000313" key="1">
    <source>
        <dbReference type="EMBL" id="KAL2043216.1"/>
    </source>
</evidence>
<proteinExistence type="predicted"/>
<gene>
    <name evidence="1" type="ORF">N7G274_004276</name>
</gene>
<dbReference type="EMBL" id="JBEFKJ010000012">
    <property type="protein sequence ID" value="KAL2043216.1"/>
    <property type="molecule type" value="Genomic_DNA"/>
</dbReference>
<organism evidence="1 2">
    <name type="scientific">Stereocaulon virgatum</name>
    <dbReference type="NCBI Taxonomy" id="373712"/>
    <lineage>
        <taxon>Eukaryota</taxon>
        <taxon>Fungi</taxon>
        <taxon>Dikarya</taxon>
        <taxon>Ascomycota</taxon>
        <taxon>Pezizomycotina</taxon>
        <taxon>Lecanoromycetes</taxon>
        <taxon>OSLEUM clade</taxon>
        <taxon>Lecanoromycetidae</taxon>
        <taxon>Lecanorales</taxon>
        <taxon>Lecanorineae</taxon>
        <taxon>Stereocaulaceae</taxon>
        <taxon>Stereocaulon</taxon>
    </lineage>
</organism>